<keyword evidence="4" id="KW-0804">Transcription</keyword>
<dbReference type="NCBIfam" id="TIGR00229">
    <property type="entry name" value="sensory_box"/>
    <property type="match status" value="1"/>
</dbReference>
<feature type="domain" description="Sigma-54 factor interaction" evidence="5">
    <location>
        <begin position="141"/>
        <end position="343"/>
    </location>
</feature>
<dbReference type="GO" id="GO:0005524">
    <property type="term" value="F:ATP binding"/>
    <property type="evidence" value="ECO:0007669"/>
    <property type="project" value="UniProtKB-KW"/>
</dbReference>
<dbReference type="Gene3D" id="1.10.8.60">
    <property type="match status" value="1"/>
</dbReference>
<dbReference type="PROSITE" id="PS00675">
    <property type="entry name" value="SIGMA54_INTERACT_1"/>
    <property type="match status" value="1"/>
</dbReference>
<dbReference type="CDD" id="cd00009">
    <property type="entry name" value="AAA"/>
    <property type="match status" value="1"/>
</dbReference>
<dbReference type="Gene3D" id="1.10.10.60">
    <property type="entry name" value="Homeodomain-like"/>
    <property type="match status" value="1"/>
</dbReference>
<reference evidence="8" key="2">
    <citation type="submission" date="2016-10" db="EMBL/GenBank/DDBJ databases">
        <authorList>
            <person name="See-Too W.S."/>
        </authorList>
    </citation>
    <scope>NUCLEOTIDE SEQUENCE [LARGE SCALE GENOMIC DNA]</scope>
    <source>
        <strain evidence="8">DSM 24743</strain>
    </source>
</reference>
<dbReference type="InterPro" id="IPR013656">
    <property type="entry name" value="PAS_4"/>
</dbReference>
<dbReference type="AlphaFoldDB" id="A0A1C7DMF4"/>
<dbReference type="Pfam" id="PF14532">
    <property type="entry name" value="Sigma54_activ_2"/>
    <property type="match status" value="1"/>
</dbReference>
<dbReference type="Pfam" id="PF25601">
    <property type="entry name" value="AAA_lid_14"/>
    <property type="match status" value="1"/>
</dbReference>
<evidence type="ECO:0000256" key="2">
    <source>
        <dbReference type="ARBA" id="ARBA00022840"/>
    </source>
</evidence>
<dbReference type="GO" id="GO:0043565">
    <property type="term" value="F:sequence-specific DNA binding"/>
    <property type="evidence" value="ECO:0007669"/>
    <property type="project" value="InterPro"/>
</dbReference>
<dbReference type="STRING" id="1215089.BBI08_01490"/>
<dbReference type="Gene3D" id="3.40.50.300">
    <property type="entry name" value="P-loop containing nucleotide triphosphate hydrolases"/>
    <property type="match status" value="1"/>
</dbReference>
<evidence type="ECO:0000256" key="1">
    <source>
        <dbReference type="ARBA" id="ARBA00022741"/>
    </source>
</evidence>
<dbReference type="InterPro" id="IPR002197">
    <property type="entry name" value="HTH_Fis"/>
</dbReference>
<dbReference type="KEGG" id="phc:BBI08_01490"/>
<dbReference type="Pfam" id="PF08448">
    <property type="entry name" value="PAS_4"/>
    <property type="match status" value="1"/>
</dbReference>
<dbReference type="SUPFAM" id="SSF55785">
    <property type="entry name" value="PYP-like sensor domain (PAS domain)"/>
    <property type="match status" value="1"/>
</dbReference>
<evidence type="ECO:0000313" key="8">
    <source>
        <dbReference type="Proteomes" id="UP000092687"/>
    </source>
</evidence>
<evidence type="ECO:0000256" key="4">
    <source>
        <dbReference type="ARBA" id="ARBA00023163"/>
    </source>
</evidence>
<dbReference type="InterPro" id="IPR009057">
    <property type="entry name" value="Homeodomain-like_sf"/>
</dbReference>
<sequence>MKPEDIDLSPFYKFAGDHVAIGIHAIDTKGKTILYNKKMREIEGFDFEELADRSLLELFRFDQQESTMLHVLQSKVPVFNVKQTYWNRKGQEITTINDTYPVFDKKKLIGAIELSRDVTTLEKVIYHPLKKYDEPITFSTISAVSTSMKKVINTAEKAAIANLPVLLVGESGTGKELIAEAIHWAQSPERPMHTLYCHGTDGTIIDQLGEDIKQINEGTIYCERIDLLSLPLQEQLLEMVEERSRGNTYFIASVGEDPVELITSHKLLKDLYYFFSSMTIKVEPLRLRKEDILPFVNDYFSRHRMMVGSVVHSLDKEVAERLHDYDWPGNLKELELLLDEITSMLTTQEIVTADMLPHHFMLKNHLNGAQKPEDFIIQSTTELLPLEEYLFEAEMYYLQKAMDLHNGNVTKAAAALGMSRQNLQYRLRKIKKNEAQT</sequence>
<reference evidence="8" key="1">
    <citation type="submission" date="2016-07" db="EMBL/GenBank/DDBJ databases">
        <authorList>
            <person name="See-Too W.S."/>
        </authorList>
    </citation>
    <scope>NUCLEOTIDE SEQUENCE [LARGE SCALE GENOMIC DNA]</scope>
    <source>
        <strain evidence="8">DSM 24743</strain>
    </source>
</reference>
<organism evidence="7 8">
    <name type="scientific">Planococcus halocryophilus</name>
    <dbReference type="NCBI Taxonomy" id="1215089"/>
    <lineage>
        <taxon>Bacteria</taxon>
        <taxon>Bacillati</taxon>
        <taxon>Bacillota</taxon>
        <taxon>Bacilli</taxon>
        <taxon>Bacillales</taxon>
        <taxon>Caryophanaceae</taxon>
        <taxon>Planococcus</taxon>
    </lineage>
</organism>
<evidence type="ECO:0000259" key="5">
    <source>
        <dbReference type="PROSITE" id="PS50045"/>
    </source>
</evidence>
<accession>A0A1C7DMF4</accession>
<name>A0A1C7DMF4_9BACL</name>
<dbReference type="RefSeq" id="WP_065527846.1">
    <property type="nucleotide sequence ID" value="NZ_CP016537.2"/>
</dbReference>
<evidence type="ECO:0000259" key="6">
    <source>
        <dbReference type="PROSITE" id="PS50112"/>
    </source>
</evidence>
<dbReference type="Proteomes" id="UP000092687">
    <property type="component" value="Chromosome"/>
</dbReference>
<dbReference type="InterPro" id="IPR002078">
    <property type="entry name" value="Sigma_54_int"/>
</dbReference>
<gene>
    <name evidence="7" type="ORF">BBI08_01490</name>
</gene>
<proteinExistence type="predicted"/>
<dbReference type="SUPFAM" id="SSF46689">
    <property type="entry name" value="Homeodomain-like"/>
    <property type="match status" value="1"/>
</dbReference>
<dbReference type="InterPro" id="IPR000014">
    <property type="entry name" value="PAS"/>
</dbReference>
<dbReference type="InterPro" id="IPR058031">
    <property type="entry name" value="AAA_lid_NorR"/>
</dbReference>
<dbReference type="PRINTS" id="PR01590">
    <property type="entry name" value="HTHFIS"/>
</dbReference>
<dbReference type="Gene3D" id="3.30.450.20">
    <property type="entry name" value="PAS domain"/>
    <property type="match status" value="1"/>
</dbReference>
<dbReference type="OrthoDB" id="9771372at2"/>
<keyword evidence="1" id="KW-0547">Nucleotide-binding</keyword>
<dbReference type="Pfam" id="PF02954">
    <property type="entry name" value="HTH_8"/>
    <property type="match status" value="1"/>
</dbReference>
<dbReference type="SUPFAM" id="SSF52540">
    <property type="entry name" value="P-loop containing nucleoside triphosphate hydrolases"/>
    <property type="match status" value="1"/>
</dbReference>
<keyword evidence="3" id="KW-0805">Transcription regulation</keyword>
<dbReference type="PROSITE" id="PS50045">
    <property type="entry name" value="SIGMA54_INTERACT_4"/>
    <property type="match status" value="1"/>
</dbReference>
<dbReference type="EMBL" id="CP016537">
    <property type="protein sequence ID" value="ANU12607.1"/>
    <property type="molecule type" value="Genomic_DNA"/>
</dbReference>
<feature type="domain" description="PAS" evidence="6">
    <location>
        <begin position="23"/>
        <end position="59"/>
    </location>
</feature>
<dbReference type="PANTHER" id="PTHR32071">
    <property type="entry name" value="TRANSCRIPTIONAL REGULATORY PROTEIN"/>
    <property type="match status" value="1"/>
</dbReference>
<evidence type="ECO:0000256" key="3">
    <source>
        <dbReference type="ARBA" id="ARBA00023015"/>
    </source>
</evidence>
<dbReference type="PANTHER" id="PTHR32071:SF74">
    <property type="entry name" value="TRANSCRIPTIONAL ACTIVATOR ROCR"/>
    <property type="match status" value="1"/>
</dbReference>
<dbReference type="PROSITE" id="PS50112">
    <property type="entry name" value="PAS"/>
    <property type="match status" value="1"/>
</dbReference>
<protein>
    <submittedName>
        <fullName evidence="7">Transcriptional regulator</fullName>
    </submittedName>
</protein>
<dbReference type="InterPro" id="IPR035965">
    <property type="entry name" value="PAS-like_dom_sf"/>
</dbReference>
<evidence type="ECO:0000313" key="7">
    <source>
        <dbReference type="EMBL" id="ANU12607.1"/>
    </source>
</evidence>
<keyword evidence="8" id="KW-1185">Reference proteome</keyword>
<dbReference type="InterPro" id="IPR025662">
    <property type="entry name" value="Sigma_54_int_dom_ATP-bd_1"/>
</dbReference>
<keyword evidence="2" id="KW-0067">ATP-binding</keyword>
<dbReference type="GO" id="GO:0006355">
    <property type="term" value="P:regulation of DNA-templated transcription"/>
    <property type="evidence" value="ECO:0007669"/>
    <property type="project" value="InterPro"/>
</dbReference>
<dbReference type="InterPro" id="IPR027417">
    <property type="entry name" value="P-loop_NTPase"/>
</dbReference>